<evidence type="ECO:0000256" key="4">
    <source>
        <dbReference type="ARBA" id="ARBA00022989"/>
    </source>
</evidence>
<keyword evidence="4 6" id="KW-1133">Transmembrane helix</keyword>
<comment type="caution">
    <text evidence="7">The sequence shown here is derived from an EMBL/GenBank/DDBJ whole genome shotgun (WGS) entry which is preliminary data.</text>
</comment>
<feature type="transmembrane region" description="Helical" evidence="6">
    <location>
        <begin position="329"/>
        <end position="347"/>
    </location>
</feature>
<dbReference type="PANTHER" id="PTHR30250:SF11">
    <property type="entry name" value="O-ANTIGEN TRANSPORTER-RELATED"/>
    <property type="match status" value="1"/>
</dbReference>
<feature type="transmembrane region" description="Helical" evidence="6">
    <location>
        <begin position="171"/>
        <end position="194"/>
    </location>
</feature>
<gene>
    <name evidence="7" type="ORF">H9648_12675</name>
</gene>
<keyword evidence="5 6" id="KW-0472">Membrane</keyword>
<protein>
    <submittedName>
        <fullName evidence="7">Flippase</fullName>
    </submittedName>
</protein>
<dbReference type="InterPro" id="IPR002797">
    <property type="entry name" value="Polysacc_synth"/>
</dbReference>
<dbReference type="Pfam" id="PF01943">
    <property type="entry name" value="Polysacc_synt"/>
    <property type="match status" value="1"/>
</dbReference>
<dbReference type="InterPro" id="IPR050833">
    <property type="entry name" value="Poly_Biosynth_Transport"/>
</dbReference>
<keyword evidence="8" id="KW-1185">Reference proteome</keyword>
<feature type="transmembrane region" description="Helical" evidence="6">
    <location>
        <begin position="386"/>
        <end position="407"/>
    </location>
</feature>
<dbReference type="PRINTS" id="PR00249">
    <property type="entry name" value="GPCRSECRETIN"/>
</dbReference>
<dbReference type="CDD" id="cd13128">
    <property type="entry name" value="MATE_Wzx_like"/>
    <property type="match status" value="1"/>
</dbReference>
<dbReference type="PANTHER" id="PTHR30250">
    <property type="entry name" value="PST FAMILY PREDICTED COLANIC ACID TRANSPORTER"/>
    <property type="match status" value="1"/>
</dbReference>
<evidence type="ECO:0000313" key="7">
    <source>
        <dbReference type="EMBL" id="MBD7964909.1"/>
    </source>
</evidence>
<name>A0ABR8SNH7_9BACL</name>
<feature type="transmembrane region" description="Helical" evidence="6">
    <location>
        <begin position="237"/>
        <end position="259"/>
    </location>
</feature>
<organism evidence="7 8">
    <name type="scientific">Fictibacillus norfolkensis</name>
    <dbReference type="NCBI Taxonomy" id="2762233"/>
    <lineage>
        <taxon>Bacteria</taxon>
        <taxon>Bacillati</taxon>
        <taxon>Bacillota</taxon>
        <taxon>Bacilli</taxon>
        <taxon>Bacillales</taxon>
        <taxon>Fictibacillaceae</taxon>
        <taxon>Fictibacillus</taxon>
    </lineage>
</organism>
<proteinExistence type="predicted"/>
<feature type="transmembrane region" description="Helical" evidence="6">
    <location>
        <begin position="297"/>
        <end position="317"/>
    </location>
</feature>
<feature type="transmembrane region" description="Helical" evidence="6">
    <location>
        <begin position="12"/>
        <end position="34"/>
    </location>
</feature>
<evidence type="ECO:0000256" key="5">
    <source>
        <dbReference type="ARBA" id="ARBA00023136"/>
    </source>
</evidence>
<accession>A0ABR8SNH7</accession>
<dbReference type="Proteomes" id="UP000603641">
    <property type="component" value="Unassembled WGS sequence"/>
</dbReference>
<evidence type="ECO:0000256" key="6">
    <source>
        <dbReference type="SAM" id="Phobius"/>
    </source>
</evidence>
<feature type="transmembrane region" description="Helical" evidence="6">
    <location>
        <begin position="81"/>
        <end position="104"/>
    </location>
</feature>
<keyword evidence="3 6" id="KW-0812">Transmembrane</keyword>
<dbReference type="InterPro" id="IPR000832">
    <property type="entry name" value="GPCR_2_secretin-like"/>
</dbReference>
<evidence type="ECO:0000256" key="2">
    <source>
        <dbReference type="ARBA" id="ARBA00022475"/>
    </source>
</evidence>
<comment type="subcellular location">
    <subcellularLocation>
        <location evidence="1">Cell membrane</location>
        <topology evidence="1">Multi-pass membrane protein</topology>
    </subcellularLocation>
</comment>
<feature type="transmembrane region" description="Helical" evidence="6">
    <location>
        <begin position="145"/>
        <end position="165"/>
    </location>
</feature>
<reference evidence="7 8" key="1">
    <citation type="submission" date="2020-08" db="EMBL/GenBank/DDBJ databases">
        <title>A Genomic Blueprint of the Chicken Gut Microbiome.</title>
        <authorList>
            <person name="Gilroy R."/>
            <person name="Ravi A."/>
            <person name="Getino M."/>
            <person name="Pursley I."/>
            <person name="Horton D.L."/>
            <person name="Alikhan N.-F."/>
            <person name="Baker D."/>
            <person name="Gharbi K."/>
            <person name="Hall N."/>
            <person name="Watson M."/>
            <person name="Adriaenssens E.M."/>
            <person name="Foster-Nyarko E."/>
            <person name="Jarju S."/>
            <person name="Secka A."/>
            <person name="Antonio M."/>
            <person name="Oren A."/>
            <person name="Chaudhuri R."/>
            <person name="La Ragione R.M."/>
            <person name="Hildebrand F."/>
            <person name="Pallen M.J."/>
        </authorList>
    </citation>
    <scope>NUCLEOTIDE SEQUENCE [LARGE SCALE GENOMIC DNA]</scope>
    <source>
        <strain evidence="7 8">Sa2CUA10</strain>
    </source>
</reference>
<evidence type="ECO:0000256" key="1">
    <source>
        <dbReference type="ARBA" id="ARBA00004651"/>
    </source>
</evidence>
<dbReference type="EMBL" id="JACSQM010000005">
    <property type="protein sequence ID" value="MBD7964909.1"/>
    <property type="molecule type" value="Genomic_DNA"/>
</dbReference>
<evidence type="ECO:0000313" key="8">
    <source>
        <dbReference type="Proteomes" id="UP000603641"/>
    </source>
</evidence>
<feature type="transmembrane region" description="Helical" evidence="6">
    <location>
        <begin position="46"/>
        <end position="69"/>
    </location>
</feature>
<evidence type="ECO:0000256" key="3">
    <source>
        <dbReference type="ARBA" id="ARBA00022692"/>
    </source>
</evidence>
<feature type="transmembrane region" description="Helical" evidence="6">
    <location>
        <begin position="359"/>
        <end position="380"/>
    </location>
</feature>
<keyword evidence="2" id="KW-1003">Cell membrane</keyword>
<sequence length="442" mass="49639">MNSSFIKNNIFTLSRQIISIFISLISSIFIARYLGPEGQGSYSLIILLPLMLLTFLNFGIGSSSIFYIGKKEENLNTIIKTIIFTGIWLSIISVIIGLIIILLFSDQFFSGISLKLLLASLLVLPFLFTKSFLQSIFQGKQNFQVFNIILLVEQITILILVILLFKLVNVSVVQALIAYFIGQVITLISIVIIIKRDKSINIKKGRFSSSFLRKSLQYGLKVHLSNVLAFVNYRADILMISFFINPMAVGIYTIAVNIAEKLWIISQSASTVLFPKIASLKNNNDGSKITSQVNRNVLAICTFLGCGIFFSVDYIIYFLFGEMYSESSIIIKLLLPGIILFSVARILSNDFAGRGKPEINLYTAIFTVFFNICLNLYLIPLYGIEGAAIATSITYSLNSIMNVFIFINITGQSLKSTLLITLNDIRMYIRIFTNIQKRFRKG</sequence>
<feature type="transmembrane region" description="Helical" evidence="6">
    <location>
        <begin position="116"/>
        <end position="133"/>
    </location>
</feature>
<dbReference type="RefSeq" id="WP_225218886.1">
    <property type="nucleotide sequence ID" value="NZ_JACSQM010000005.1"/>
</dbReference>